<evidence type="ECO:0000256" key="1">
    <source>
        <dbReference type="SAM" id="MobiDB-lite"/>
    </source>
</evidence>
<gene>
    <name evidence="2" type="ORF">PAM7066_02000</name>
</gene>
<dbReference type="STRING" id="315423.SAMN04488020_10555"/>
<dbReference type="Proteomes" id="UP000193870">
    <property type="component" value="Unassembled WGS sequence"/>
</dbReference>
<dbReference type="AlphaFoldDB" id="A0A1Y5SVD1"/>
<feature type="region of interest" description="Disordered" evidence="1">
    <location>
        <begin position="73"/>
        <end position="96"/>
    </location>
</feature>
<proteinExistence type="predicted"/>
<organism evidence="2 3">
    <name type="scientific">Palleronia marisminoris</name>
    <dbReference type="NCBI Taxonomy" id="315423"/>
    <lineage>
        <taxon>Bacteria</taxon>
        <taxon>Pseudomonadati</taxon>
        <taxon>Pseudomonadota</taxon>
        <taxon>Alphaproteobacteria</taxon>
        <taxon>Rhodobacterales</taxon>
        <taxon>Roseobacteraceae</taxon>
        <taxon>Palleronia</taxon>
    </lineage>
</organism>
<sequence>MTLPGVARVLLHEKGRPLCIPQSVVDHLDDYCRVSETRDVPAFLAMLDLLDGRERLWFVLETWASWPLLPQTTAESQGHTKKSAGEAAEQRMIQHV</sequence>
<keyword evidence="3" id="KW-1185">Reference proteome</keyword>
<name>A0A1Y5SVD1_9RHOB</name>
<reference evidence="2 3" key="1">
    <citation type="submission" date="2017-03" db="EMBL/GenBank/DDBJ databases">
        <authorList>
            <person name="Afonso C.L."/>
            <person name="Miller P.J."/>
            <person name="Scott M.A."/>
            <person name="Spackman E."/>
            <person name="Goraichik I."/>
            <person name="Dimitrov K.M."/>
            <person name="Suarez D.L."/>
            <person name="Swayne D.E."/>
        </authorList>
    </citation>
    <scope>NUCLEOTIDE SEQUENCE [LARGE SCALE GENOMIC DNA]</scope>
    <source>
        <strain evidence="2 3">CECT 7066</strain>
    </source>
</reference>
<protein>
    <submittedName>
        <fullName evidence="2">Uncharacterized protein</fullName>
    </submittedName>
</protein>
<accession>A0A1Y5SVD1</accession>
<dbReference type="EMBL" id="FWFV01000005">
    <property type="protein sequence ID" value="SLN45900.1"/>
    <property type="molecule type" value="Genomic_DNA"/>
</dbReference>
<evidence type="ECO:0000313" key="3">
    <source>
        <dbReference type="Proteomes" id="UP000193870"/>
    </source>
</evidence>
<evidence type="ECO:0000313" key="2">
    <source>
        <dbReference type="EMBL" id="SLN45900.1"/>
    </source>
</evidence>